<reference evidence="2 3" key="1">
    <citation type="submission" date="2016-10" db="EMBL/GenBank/DDBJ databases">
        <title>Chromobacterium muskegensis sp. nov., an insecticidal bacterium isolated from Sphagnum bogs.</title>
        <authorList>
            <person name="Sparks M.E."/>
            <person name="Blackburn M.B."/>
            <person name="Gundersen-Rindal D.E."/>
            <person name="Mitchell A."/>
            <person name="Farrar R."/>
            <person name="Kuhar D."/>
        </authorList>
    </citation>
    <scope>NUCLEOTIDE SEQUENCE [LARGE SCALE GENOMIC DNA]</scope>
    <source>
        <strain evidence="2 3">21-1</strain>
    </source>
</reference>
<evidence type="ECO:0000313" key="2">
    <source>
        <dbReference type="EMBL" id="AOZ49717.1"/>
    </source>
</evidence>
<organism evidence="2 3">
    <name type="scientific">Chromobacterium vaccinii</name>
    <dbReference type="NCBI Taxonomy" id="1108595"/>
    <lineage>
        <taxon>Bacteria</taxon>
        <taxon>Pseudomonadati</taxon>
        <taxon>Pseudomonadota</taxon>
        <taxon>Betaproteobacteria</taxon>
        <taxon>Neisseriales</taxon>
        <taxon>Chromobacteriaceae</taxon>
        <taxon>Chromobacterium</taxon>
    </lineage>
</organism>
<evidence type="ECO:0000313" key="3">
    <source>
        <dbReference type="Proteomes" id="UP000178776"/>
    </source>
</evidence>
<dbReference type="AlphaFoldDB" id="A0A1D9LEM4"/>
<dbReference type="GeneID" id="68840891"/>
<dbReference type="KEGG" id="cvc:BKX93_06675"/>
<feature type="region of interest" description="Disordered" evidence="1">
    <location>
        <begin position="1"/>
        <end position="26"/>
    </location>
</feature>
<gene>
    <name evidence="2" type="ORF">BKX93_06675</name>
</gene>
<accession>A0A1D9LEM4</accession>
<feature type="region of interest" description="Disordered" evidence="1">
    <location>
        <begin position="40"/>
        <end position="61"/>
    </location>
</feature>
<proteinExistence type="predicted"/>
<dbReference type="STRING" id="1108595.BKX93_06675"/>
<dbReference type="RefSeq" id="WP_070979260.1">
    <property type="nucleotide sequence ID" value="NZ_CP017707.1"/>
</dbReference>
<protein>
    <submittedName>
        <fullName evidence="2">Uncharacterized protein</fullName>
    </submittedName>
</protein>
<evidence type="ECO:0000256" key="1">
    <source>
        <dbReference type="SAM" id="MobiDB-lite"/>
    </source>
</evidence>
<sequence length="208" mass="22568">MRLDRVYAQSGVSPSSAKPANLAGKNHDNEFATSLEQAHRQLAGSAPTVRPPPVHDGPLNDEDVKWLLPSRESVALHGEYVRQLLADAMTRACLPMNPSVQIASVENGKVTLSGKRADLARIEQLCNQNQELNSAICNLHVIAAGVPAMDEFGDYIRDWYRASNDAERMAVYRHYTSSMPAPSKVEISLSGSAVSVSVNGEAMPQMQA</sequence>
<dbReference type="EMBL" id="CP017707">
    <property type="protein sequence ID" value="AOZ49717.1"/>
    <property type="molecule type" value="Genomic_DNA"/>
</dbReference>
<name>A0A1D9LEM4_9NEIS</name>
<dbReference type="Proteomes" id="UP000178776">
    <property type="component" value="Chromosome"/>
</dbReference>